<feature type="domain" description="NlpC/P60" evidence="6">
    <location>
        <begin position="166"/>
        <end position="277"/>
    </location>
</feature>
<feature type="compositionally biased region" description="Low complexity" evidence="5">
    <location>
        <begin position="154"/>
        <end position="171"/>
    </location>
</feature>
<evidence type="ECO:0000256" key="5">
    <source>
        <dbReference type="SAM" id="MobiDB-lite"/>
    </source>
</evidence>
<dbReference type="Pfam" id="PF00877">
    <property type="entry name" value="NLPC_P60"/>
    <property type="match status" value="1"/>
</dbReference>
<dbReference type="RefSeq" id="WP_249736330.1">
    <property type="nucleotide sequence ID" value="NZ_JAKNCJ010000001.1"/>
</dbReference>
<gene>
    <name evidence="7" type="ORF">Bequi_02000</name>
</gene>
<dbReference type="SUPFAM" id="SSF54001">
    <property type="entry name" value="Cysteine proteinases"/>
    <property type="match status" value="1"/>
</dbReference>
<dbReference type="Pfam" id="PF01471">
    <property type="entry name" value="PG_binding_1"/>
    <property type="match status" value="1"/>
</dbReference>
<comment type="similarity">
    <text evidence="1">Belongs to the peptidase C40 family.</text>
</comment>
<protein>
    <submittedName>
        <fullName evidence="7">NlpC/P60 family protein</fullName>
    </submittedName>
</protein>
<proteinExistence type="inferred from homology"/>
<name>A0ABT0QWX6_9MICO</name>
<accession>A0ABT0QWX6</accession>
<dbReference type="InterPro" id="IPR036365">
    <property type="entry name" value="PGBD-like_sf"/>
</dbReference>
<keyword evidence="8" id="KW-1185">Reference proteome</keyword>
<reference evidence="7" key="1">
    <citation type="submission" date="2022-02" db="EMBL/GenBank/DDBJ databases">
        <authorList>
            <person name="Lee M."/>
            <person name="Kim S.-J."/>
            <person name="Jung M.-Y."/>
        </authorList>
    </citation>
    <scope>NUCLEOTIDE SEQUENCE</scope>
    <source>
        <strain evidence="7">JHP9</strain>
    </source>
</reference>
<evidence type="ECO:0000256" key="2">
    <source>
        <dbReference type="ARBA" id="ARBA00022670"/>
    </source>
</evidence>
<keyword evidence="4" id="KW-0788">Thiol protease</keyword>
<evidence type="ECO:0000256" key="1">
    <source>
        <dbReference type="ARBA" id="ARBA00007074"/>
    </source>
</evidence>
<dbReference type="InterPro" id="IPR038765">
    <property type="entry name" value="Papain-like_cys_pep_sf"/>
</dbReference>
<dbReference type="InterPro" id="IPR036366">
    <property type="entry name" value="PGBDSf"/>
</dbReference>
<comment type="caution">
    <text evidence="7">The sequence shown here is derived from an EMBL/GenBank/DDBJ whole genome shotgun (WGS) entry which is preliminary data.</text>
</comment>
<dbReference type="Gene3D" id="3.90.1720.10">
    <property type="entry name" value="endopeptidase domain like (from Nostoc punctiforme)"/>
    <property type="match status" value="1"/>
</dbReference>
<evidence type="ECO:0000259" key="6">
    <source>
        <dbReference type="PROSITE" id="PS51935"/>
    </source>
</evidence>
<keyword evidence="2" id="KW-0645">Protease</keyword>
<dbReference type="InterPro" id="IPR002477">
    <property type="entry name" value="Peptidoglycan-bd-like"/>
</dbReference>
<dbReference type="Gene3D" id="1.10.101.10">
    <property type="entry name" value="PGBD-like superfamily/PGBD"/>
    <property type="match status" value="1"/>
</dbReference>
<dbReference type="InterPro" id="IPR000064">
    <property type="entry name" value="NLP_P60_dom"/>
</dbReference>
<organism evidence="7 8">
    <name type="scientific">Brachybacterium equifaecis</name>
    <dbReference type="NCBI Taxonomy" id="2910770"/>
    <lineage>
        <taxon>Bacteria</taxon>
        <taxon>Bacillati</taxon>
        <taxon>Actinomycetota</taxon>
        <taxon>Actinomycetes</taxon>
        <taxon>Micrococcales</taxon>
        <taxon>Dermabacteraceae</taxon>
        <taxon>Brachybacterium</taxon>
    </lineage>
</organism>
<keyword evidence="3" id="KW-0378">Hydrolase</keyword>
<evidence type="ECO:0000256" key="3">
    <source>
        <dbReference type="ARBA" id="ARBA00022801"/>
    </source>
</evidence>
<sequence>MAKNNTHRAAVRTVTPFTASTIAVRSAGGAAVLGTVLVGSAFGMQSATAAPAPAAAPAVSVAAAAPAAPVAQAAPAAVTLSSGSTLYRGVSSSRVADLQSALNENGASLTVDGKFGARTHAAVRDFQAANGLAVDGRVGPATRAALNGDAAPVSQSSASDTSSSSSSSSSSILDSGRTQIGKRYVWGSSNPSVGFDCSGLVVWAYSQNGISLPRTSGQIAAAGKTISQSQAQPGDIVAWPGHIGIYAGNGKVLDSAPSKSGVSERAIWGNPTFVTFR</sequence>
<feature type="region of interest" description="Disordered" evidence="5">
    <location>
        <begin position="148"/>
        <end position="174"/>
    </location>
</feature>
<dbReference type="EMBL" id="JAKNCJ010000001">
    <property type="protein sequence ID" value="MCL6422175.1"/>
    <property type="molecule type" value="Genomic_DNA"/>
</dbReference>
<dbReference type="Proteomes" id="UP001203761">
    <property type="component" value="Unassembled WGS sequence"/>
</dbReference>
<dbReference type="SUPFAM" id="SSF47090">
    <property type="entry name" value="PGBD-like"/>
    <property type="match status" value="1"/>
</dbReference>
<dbReference type="PANTHER" id="PTHR47053:SF1">
    <property type="entry name" value="MUREIN DD-ENDOPEPTIDASE MEPH-RELATED"/>
    <property type="match status" value="1"/>
</dbReference>
<evidence type="ECO:0000313" key="7">
    <source>
        <dbReference type="EMBL" id="MCL6422175.1"/>
    </source>
</evidence>
<evidence type="ECO:0000256" key="4">
    <source>
        <dbReference type="ARBA" id="ARBA00022807"/>
    </source>
</evidence>
<dbReference type="PANTHER" id="PTHR47053">
    <property type="entry name" value="MUREIN DD-ENDOPEPTIDASE MEPH-RELATED"/>
    <property type="match status" value="1"/>
</dbReference>
<dbReference type="PROSITE" id="PS51935">
    <property type="entry name" value="NLPC_P60"/>
    <property type="match status" value="1"/>
</dbReference>
<dbReference type="InterPro" id="IPR051202">
    <property type="entry name" value="Peptidase_C40"/>
</dbReference>
<evidence type="ECO:0000313" key="8">
    <source>
        <dbReference type="Proteomes" id="UP001203761"/>
    </source>
</evidence>